<evidence type="ECO:0000313" key="1">
    <source>
        <dbReference type="EMBL" id="KEQ19398.1"/>
    </source>
</evidence>
<organism evidence="1 2">
    <name type="scientific">Endozoicomonas numazuensis</name>
    <dbReference type="NCBI Taxonomy" id="1137799"/>
    <lineage>
        <taxon>Bacteria</taxon>
        <taxon>Pseudomonadati</taxon>
        <taxon>Pseudomonadota</taxon>
        <taxon>Gammaproteobacteria</taxon>
        <taxon>Oceanospirillales</taxon>
        <taxon>Endozoicomonadaceae</taxon>
        <taxon>Endozoicomonas</taxon>
    </lineage>
</organism>
<proteinExistence type="predicted"/>
<dbReference type="InterPro" id="IPR008886">
    <property type="entry name" value="UPF0227/Esterase_YqiA"/>
</dbReference>
<dbReference type="EMBL" id="JOKH01000001">
    <property type="protein sequence ID" value="KEQ19398.1"/>
    <property type="molecule type" value="Genomic_DNA"/>
</dbReference>
<comment type="caution">
    <text evidence="1">The sequence shown here is derived from an EMBL/GenBank/DDBJ whole genome shotgun (WGS) entry which is preliminary data.</text>
</comment>
<evidence type="ECO:0000313" key="2">
    <source>
        <dbReference type="Proteomes" id="UP000028073"/>
    </source>
</evidence>
<dbReference type="SUPFAM" id="SSF53474">
    <property type="entry name" value="alpha/beta-Hydrolases"/>
    <property type="match status" value="1"/>
</dbReference>
<keyword evidence="2" id="KW-1185">Reference proteome</keyword>
<sequence>MTKKPLLIYLHGFNSAPASVKAQQTLRYLDQYRIDMEPWIPALPHSPAEVKQLLSEKLQQETTCRPIYIIGSSLGGYIGTWLKAQINWLHPEYTTRLILINPAVRPFEHFSEYLGTQVNEYTGEKWQLTMAHVEQLKTLEIQNIQRPEDILLLVQTGDEVLNYKKAVEKYQQSEVVIQEGGDHAFKYFDKALPLVFQFLSGRSIDRKML</sequence>
<name>A0A081NLS5_9GAMM</name>
<dbReference type="Pfam" id="PF05728">
    <property type="entry name" value="UPF0227"/>
    <property type="match status" value="1"/>
</dbReference>
<protein>
    <recommendedName>
        <fullName evidence="3">Esterase</fullName>
    </recommendedName>
</protein>
<dbReference type="Proteomes" id="UP000028073">
    <property type="component" value="Unassembled WGS sequence"/>
</dbReference>
<dbReference type="InterPro" id="IPR029058">
    <property type="entry name" value="AB_hydrolase_fold"/>
</dbReference>
<accession>A0A081NLS5</accession>
<dbReference type="STRING" id="1137799.GZ78_05435"/>
<dbReference type="PANTHER" id="PTHR35602:SF3">
    <property type="entry name" value="ESTERASE YQIA"/>
    <property type="match status" value="1"/>
</dbReference>
<evidence type="ECO:0008006" key="3">
    <source>
        <dbReference type="Google" id="ProtNLM"/>
    </source>
</evidence>
<dbReference type="PANTHER" id="PTHR35602">
    <property type="entry name" value="ESTERASE YQIA-RELATED"/>
    <property type="match status" value="1"/>
</dbReference>
<dbReference type="eggNOG" id="COG3150">
    <property type="taxonomic scope" value="Bacteria"/>
</dbReference>
<dbReference type="Gene3D" id="3.40.50.1820">
    <property type="entry name" value="alpha/beta hydrolase"/>
    <property type="match status" value="1"/>
</dbReference>
<gene>
    <name evidence="1" type="ORF">GZ78_05435</name>
</gene>
<dbReference type="AlphaFoldDB" id="A0A081NLS5"/>
<dbReference type="OrthoDB" id="9814831at2"/>
<dbReference type="RefSeq" id="WP_034833209.1">
    <property type="nucleotide sequence ID" value="NZ_JOKH01000001.1"/>
</dbReference>
<reference evidence="1 2" key="1">
    <citation type="submission" date="2014-06" db="EMBL/GenBank/DDBJ databases">
        <title>Whole Genome Sequences of Three Symbiotic Endozoicomonas Bacteria.</title>
        <authorList>
            <person name="Neave M.J."/>
            <person name="Apprill A."/>
            <person name="Voolstra C.R."/>
        </authorList>
    </citation>
    <scope>NUCLEOTIDE SEQUENCE [LARGE SCALE GENOMIC DNA]</scope>
    <source>
        <strain evidence="1 2">DSM 25634</strain>
    </source>
</reference>